<dbReference type="FunFam" id="4.10.270.10:FF:000002">
    <property type="entry name" value="unconventional myosin-XVIIIa isoform X1"/>
    <property type="match status" value="1"/>
</dbReference>
<feature type="domain" description="Myosin motor" evidence="13">
    <location>
        <begin position="409"/>
        <end position="1207"/>
    </location>
</feature>
<evidence type="ECO:0000256" key="6">
    <source>
        <dbReference type="ARBA" id="ARBA00022840"/>
    </source>
</evidence>
<dbReference type="GO" id="GO:0005737">
    <property type="term" value="C:cytoplasm"/>
    <property type="evidence" value="ECO:0007669"/>
    <property type="project" value="UniProtKB-SubCell"/>
</dbReference>
<dbReference type="Proteomes" id="UP000523279">
    <property type="component" value="Unassembled WGS sequence"/>
</dbReference>
<dbReference type="FunFam" id="1.20.5.1160:FF:000006">
    <property type="entry name" value="Myosin-XVIIIa isoform a"/>
    <property type="match status" value="1"/>
</dbReference>
<keyword evidence="10" id="KW-0009">Actin-binding</keyword>
<evidence type="ECO:0000256" key="10">
    <source>
        <dbReference type="PROSITE-ProRule" id="PRU00782"/>
    </source>
</evidence>
<dbReference type="SMART" id="SM00228">
    <property type="entry name" value="PDZ"/>
    <property type="match status" value="1"/>
</dbReference>
<feature type="region of interest" description="Disordered" evidence="11">
    <location>
        <begin position="140"/>
        <end position="164"/>
    </location>
</feature>
<dbReference type="FunFam" id="2.30.42.10:FF:000059">
    <property type="entry name" value="unconventional myosin-XVIIIa isoform X1"/>
    <property type="match status" value="1"/>
</dbReference>
<dbReference type="Gene3D" id="1.10.10.820">
    <property type="match status" value="1"/>
</dbReference>
<keyword evidence="8 10" id="KW-0518">Myosin</keyword>
<dbReference type="GO" id="GO:0003774">
    <property type="term" value="F:cytoskeletal motor activity"/>
    <property type="evidence" value="ECO:0007669"/>
    <property type="project" value="UniProtKB-UniRule"/>
</dbReference>
<evidence type="ECO:0000256" key="2">
    <source>
        <dbReference type="ARBA" id="ARBA00008314"/>
    </source>
</evidence>
<gene>
    <name evidence="14" type="primary">Myo18a</name>
    <name evidence="14" type="ORF">DICEXI_R03271</name>
</gene>
<dbReference type="SUPFAM" id="SSF50156">
    <property type="entry name" value="PDZ domain-like"/>
    <property type="match status" value="1"/>
</dbReference>
<comment type="similarity">
    <text evidence="2 10">Belongs to the TRAFAC class myosin-kinesin ATPase superfamily. Myosin family.</text>
</comment>
<keyword evidence="7" id="KW-0175">Coiled coil</keyword>
<evidence type="ECO:0000256" key="8">
    <source>
        <dbReference type="ARBA" id="ARBA00023123"/>
    </source>
</evidence>
<dbReference type="InterPro" id="IPR000048">
    <property type="entry name" value="IQ_motif_EF-hand-BS"/>
</dbReference>
<dbReference type="Gene3D" id="3.30.70.1590">
    <property type="match status" value="1"/>
</dbReference>
<dbReference type="InterPro" id="IPR002928">
    <property type="entry name" value="Myosin_tail"/>
</dbReference>
<accession>A0A7K9KKJ6</accession>
<feature type="region of interest" description="Disordered" evidence="11">
    <location>
        <begin position="1874"/>
        <end position="1902"/>
    </location>
</feature>
<feature type="region of interest" description="Disordered" evidence="11">
    <location>
        <begin position="1"/>
        <end position="32"/>
    </location>
</feature>
<dbReference type="PRINTS" id="PR00193">
    <property type="entry name" value="MYOSINHEAVY"/>
</dbReference>
<keyword evidence="5 10" id="KW-0547">Nucleotide-binding</keyword>
<dbReference type="InterPro" id="IPR027417">
    <property type="entry name" value="P-loop_NTPase"/>
</dbReference>
<proteinExistence type="inferred from homology"/>
<dbReference type="GO" id="GO:0031032">
    <property type="term" value="P:actomyosin structure organization"/>
    <property type="evidence" value="ECO:0007669"/>
    <property type="project" value="TreeGrafter"/>
</dbReference>
<comment type="caution">
    <text evidence="14">The sequence shown here is derived from an EMBL/GenBank/DDBJ whole genome shotgun (WGS) entry which is preliminary data.</text>
</comment>
<evidence type="ECO:0000256" key="3">
    <source>
        <dbReference type="ARBA" id="ARBA00022490"/>
    </source>
</evidence>
<dbReference type="CDD" id="cd01386">
    <property type="entry name" value="MYSc_Myo18"/>
    <property type="match status" value="1"/>
</dbReference>
<dbReference type="FunFam" id="1.10.10.820:FF:000004">
    <property type="entry name" value="unconventional myosin-XVIIIa isoform X1"/>
    <property type="match status" value="1"/>
</dbReference>
<evidence type="ECO:0000259" key="13">
    <source>
        <dbReference type="PROSITE" id="PS51456"/>
    </source>
</evidence>
<dbReference type="EMBL" id="VWZP01016761">
    <property type="protein sequence ID" value="NXH51089.1"/>
    <property type="molecule type" value="Genomic_DNA"/>
</dbReference>
<keyword evidence="9 10" id="KW-0505">Motor protein</keyword>
<evidence type="ECO:0000256" key="7">
    <source>
        <dbReference type="ARBA" id="ARBA00023054"/>
    </source>
</evidence>
<dbReference type="GO" id="GO:0051015">
    <property type="term" value="F:actin filament binding"/>
    <property type="evidence" value="ECO:0007669"/>
    <property type="project" value="TreeGrafter"/>
</dbReference>
<evidence type="ECO:0000256" key="5">
    <source>
        <dbReference type="ARBA" id="ARBA00022741"/>
    </source>
</evidence>
<dbReference type="Gene3D" id="2.30.42.10">
    <property type="match status" value="1"/>
</dbReference>
<feature type="compositionally biased region" description="Polar residues" evidence="11">
    <location>
        <begin position="2026"/>
        <end position="2036"/>
    </location>
</feature>
<feature type="binding site" evidence="10">
    <location>
        <begin position="502"/>
        <end position="509"/>
    </location>
    <ligand>
        <name>ATP</name>
        <dbReference type="ChEBI" id="CHEBI:30616"/>
    </ligand>
</feature>
<evidence type="ECO:0000256" key="11">
    <source>
        <dbReference type="SAM" id="MobiDB-lite"/>
    </source>
</evidence>
<dbReference type="PROSITE" id="PS50096">
    <property type="entry name" value="IQ"/>
    <property type="match status" value="1"/>
</dbReference>
<evidence type="ECO:0000313" key="14">
    <source>
        <dbReference type="EMBL" id="NXH51089.1"/>
    </source>
</evidence>
<dbReference type="SMART" id="SM00242">
    <property type="entry name" value="MYSc"/>
    <property type="match status" value="1"/>
</dbReference>
<keyword evidence="3" id="KW-0963">Cytoplasm</keyword>
<dbReference type="Gene3D" id="1.20.5.340">
    <property type="match status" value="1"/>
</dbReference>
<dbReference type="InterPro" id="IPR036961">
    <property type="entry name" value="Kinesin_motor_dom_sf"/>
</dbReference>
<feature type="compositionally biased region" description="Basic and acidic residues" evidence="11">
    <location>
        <begin position="23"/>
        <end position="32"/>
    </location>
</feature>
<dbReference type="CDD" id="cd06747">
    <property type="entry name" value="PDZ_MYO18-like"/>
    <property type="match status" value="1"/>
</dbReference>
<dbReference type="SUPFAM" id="SSF90257">
    <property type="entry name" value="Myosin rod fragments"/>
    <property type="match status" value="2"/>
</dbReference>
<sequence length="2074" mass="233896">MFNLMKKDKEKDGARKEKKKEKKERMSAAELKSLEEMSMRRGFFNLNRASKRDSKTRLEISNPIPIKVASGSELHLTDIDSDSNRGSVILDSGHLSTASSSDDLKADDTNFKGSVLQRAAKFGSLAKQNSQVIVKRFSFSQKSRDESTSETSTPSEHSAAPSPQVEVRMLETPLDKQGVPPGQPCPPPAASLRARAPELIGKVFPAELRLPALVPPQPPAPRQLELQRRNTGDFGFSLRRTTMLDQGPDGQAFRRIVHFAEPGAGTKDLALGLVPGDRLVEINGQNVESKSRDEIVEMIRQSGETVQLKVQPILELSELSRCWLQGGQGTRRAAWDAKTEEQIAAEEAWYETEKVWLVHRDGFSLGSQLRPEASSPLPEGKVKVKLDHDGAILEVEEDDVEKANPPSCDRVEDLASLLYLNESSTLHTLRQRYGGNLLHTYAGPTMVIINPLSSPSVYSEKVMHMFKGCRREDTSPHIYAVAQAAYRSMLMSRQDQAIVLLGASGSGKTTNCQHLVQYLATIAGSTGKVFSVEKWQALSTILEAFGNSSTGMNGNATRFSQIISLDFDQAGQVASASVQTLLLEKLRVARHPANETTFNVFYYLLACSDSTLRTELHFNHLAENNVFGIVPPSKPEEKQKASQQFSKLLTAMKVMGISGDEQKAFWLILGAIYHLGAAGATKAGRKQFARHEWAQKAAYLLGCSLEELSSAIFKHQPKGTLQRSTSFRQGPDESPLGDSGTGRVRYGGDSGCPWGMPGWGHSGLLWPGPKLTALECLEGMAAGLYSELFTLLISLLNRALKSSQHSVCSVTVVDTPGAQNPKLARQSRGATFEELCHNYAQERLQQLFHQRTFARELERYKEENIELSLADAEPSSSGSIAAVDQSSHQALVRSLARTDEARGLLWLLEEEVLQPGGNEDTLLERLFSYYGPQEGGKKGHDPLLPSDKPRHFLLGHSSGTNWVEYDATGWLNYVKHNPASQNASVLLQESQKKVISSLFAGRGGSALVLSGSVAGLEGGSQLALRRATSMRKTFTTGVAAVKKKSLCIQIKLQVDALIDSIKKSKLHFVHCFLPKAGGSRDDPAVPCRRVSGSELELPAEHCEAGLMQLDVPLLRAQLRGSRLLDALRMYRQGYPDHMVFAEFRRRFDVLAPHLTKKHGRNYIVVDEKRAVEELLESLDLEKSSYHMGLSRVFFRAGSLAKLEEQRDTQTSRNITLFQAACRGFLARQHFKKRKIQDLAIRCVQKNIKKNKGVKDWPWWKLFTTVRPLIEVQLTEDQIRGKDEEIQQLKSKLEKVEKERNELRLNSDRLESRITELTSELTDERNTGESASQLLDAETAERLRAEKEMKDLQAKYDALKKQMESMEMEVMEARLIRAAELNGELDDDDSGGEWRLKYERAVREIDFTKKRLQQELEDKLEVEQQGKRQLERKLADLQADSEESQRALQQLKKKCQRLAAELQDTKLHLEGQQGRNHDLEKKQRRFDSELSQAHEETQRERLQREKLSREKDVLVAEVFGLKQLLEDRNSDIAGLTQKVEALEAELQDISSQESKDEASLAKVKKQLRDLEAKVKDQEEELDEQAGTIQMLEQAKLRLEMEMERLRQTHAKEVESRDEEVEEIRQSCQKKLKQMEVQLEEEYEDKQKVLREKRELESKLSAVSEQANQRDFETEKRLRRDLKRTKALLADAQIMLDHLKNNAPSKREITQLKNQLEESEFTCAAAVKARKSMEVEIEDLHLQIDDLSKAKAALEEQLSRLQREKNEVQSRLEEDQEDMNELMKKHKAAVAQASRDLAQMNDLQAQLEEVSKEKQELQEKLQGLQSQLEFLEQSMVDKSLVSRQEAKIRELETRLEFERTQVKRLESLATRLKENMEKLTEERDQRAAAENREKEQNKRLQRQLRDVKEEMGELAKKEAEASRKKHELEMDLESLEAANQSLQSDLKLAFKRIGDLQAAIEDEMESDSNEDLINSLQDMVAKYQKRKSKIDGDSDVDSELEERVDGVKSWLSKNKGSSKALSDDGSLKGSSPTSSRHTFTYDRWDDEQDAGDSTRRSSRSSPSASEAESRAAETPA</sequence>
<dbReference type="FunFam" id="3.40.850.10:FF:000020">
    <property type="entry name" value="unconventional myosin-XVIIIa isoform X1"/>
    <property type="match status" value="1"/>
</dbReference>
<dbReference type="InterPro" id="IPR036064">
    <property type="entry name" value="MYSc_Myo18"/>
</dbReference>
<dbReference type="Pfam" id="PF01576">
    <property type="entry name" value="Myosin_tail_1"/>
    <property type="match status" value="1"/>
</dbReference>
<dbReference type="FunFam" id="1.20.58.530:FF:000011">
    <property type="entry name" value="unconventional myosin-XVIIIa isoform X2"/>
    <property type="match status" value="1"/>
</dbReference>
<organism evidence="14 15">
    <name type="scientific">Dicaeum eximium</name>
    <dbReference type="NCBI Taxonomy" id="667154"/>
    <lineage>
        <taxon>Eukaryota</taxon>
        <taxon>Metazoa</taxon>
        <taxon>Chordata</taxon>
        <taxon>Craniata</taxon>
        <taxon>Vertebrata</taxon>
        <taxon>Euteleostomi</taxon>
        <taxon>Archelosauria</taxon>
        <taxon>Archosauria</taxon>
        <taxon>Dinosauria</taxon>
        <taxon>Saurischia</taxon>
        <taxon>Theropoda</taxon>
        <taxon>Coelurosauria</taxon>
        <taxon>Aves</taxon>
        <taxon>Neognathae</taxon>
        <taxon>Neoaves</taxon>
        <taxon>Telluraves</taxon>
        <taxon>Australaves</taxon>
        <taxon>Passeriformes</taxon>
        <taxon>Passeroidea</taxon>
        <taxon>Dicaeidae</taxon>
        <taxon>Dicaeum</taxon>
    </lineage>
</organism>
<evidence type="ECO:0000256" key="9">
    <source>
        <dbReference type="ARBA" id="ARBA00023175"/>
    </source>
</evidence>
<feature type="region of interest" description="Disordered" evidence="11">
    <location>
        <begin position="721"/>
        <end position="742"/>
    </location>
</feature>
<keyword evidence="6 10" id="KW-0067">ATP-binding</keyword>
<keyword evidence="15" id="KW-1185">Reference proteome</keyword>
<dbReference type="PROSITE" id="PS51456">
    <property type="entry name" value="MYOSIN_MOTOR"/>
    <property type="match status" value="1"/>
</dbReference>
<dbReference type="Gene3D" id="1.20.58.530">
    <property type="match status" value="1"/>
</dbReference>
<evidence type="ECO:0000313" key="15">
    <source>
        <dbReference type="Proteomes" id="UP000523279"/>
    </source>
</evidence>
<feature type="compositionally biased region" description="Basic and acidic residues" evidence="11">
    <location>
        <begin position="2065"/>
        <end position="2074"/>
    </location>
</feature>
<reference evidence="14 15" key="1">
    <citation type="submission" date="2019-09" db="EMBL/GenBank/DDBJ databases">
        <title>Bird 10,000 Genomes (B10K) Project - Family phase.</title>
        <authorList>
            <person name="Zhang G."/>
        </authorList>
    </citation>
    <scope>NUCLEOTIDE SEQUENCE [LARGE SCALE GENOMIC DNA]</scope>
    <source>
        <strain evidence="14">B10K-DU-001-34</strain>
        <tissue evidence="14">Muscle</tissue>
    </source>
</reference>
<feature type="region of interest" description="Disordered" evidence="11">
    <location>
        <begin position="1982"/>
        <end position="2074"/>
    </location>
</feature>
<name>A0A7K9KKJ6_9PASE</name>
<dbReference type="InterPro" id="IPR001478">
    <property type="entry name" value="PDZ"/>
</dbReference>
<dbReference type="Pfam" id="PF00063">
    <property type="entry name" value="Myosin_head"/>
    <property type="match status" value="2"/>
</dbReference>
<feature type="compositionally biased region" description="Polar residues" evidence="11">
    <location>
        <begin position="2009"/>
        <end position="2018"/>
    </location>
</feature>
<dbReference type="Gene3D" id="1.20.5.1160">
    <property type="entry name" value="Vasodilator-stimulated phosphoprotein"/>
    <property type="match status" value="1"/>
</dbReference>
<feature type="compositionally biased region" description="Low complexity" evidence="11">
    <location>
        <begin position="149"/>
        <end position="158"/>
    </location>
</feature>
<feature type="domain" description="PDZ" evidence="12">
    <location>
        <begin position="223"/>
        <end position="314"/>
    </location>
</feature>
<dbReference type="InterPro" id="IPR001609">
    <property type="entry name" value="Myosin_head_motor_dom-like"/>
</dbReference>
<dbReference type="GO" id="GO:0032982">
    <property type="term" value="C:myosin filament"/>
    <property type="evidence" value="ECO:0007669"/>
    <property type="project" value="TreeGrafter"/>
</dbReference>
<keyword evidence="4" id="KW-0597">Phosphoprotein</keyword>
<dbReference type="Gene3D" id="1.20.120.720">
    <property type="entry name" value="Myosin VI head, motor domain, U50 subdomain"/>
    <property type="match status" value="2"/>
</dbReference>
<dbReference type="Pfam" id="PF24556">
    <property type="entry name" value="SH3_Myosin-XVIIIa"/>
    <property type="match status" value="1"/>
</dbReference>
<dbReference type="Pfam" id="PF00595">
    <property type="entry name" value="PDZ"/>
    <property type="match status" value="1"/>
</dbReference>
<dbReference type="PROSITE" id="PS50106">
    <property type="entry name" value="PDZ"/>
    <property type="match status" value="1"/>
</dbReference>
<evidence type="ECO:0000259" key="12">
    <source>
        <dbReference type="PROSITE" id="PS50106"/>
    </source>
</evidence>
<comment type="subcellular location">
    <subcellularLocation>
        <location evidence="1">Cytoplasm</location>
    </subcellularLocation>
</comment>
<dbReference type="Gene3D" id="3.40.850.10">
    <property type="entry name" value="Kinesin motor domain"/>
    <property type="match status" value="2"/>
</dbReference>
<evidence type="ECO:0000256" key="4">
    <source>
        <dbReference type="ARBA" id="ARBA00022553"/>
    </source>
</evidence>
<feature type="non-terminal residue" evidence="14">
    <location>
        <position position="1"/>
    </location>
</feature>
<protein>
    <submittedName>
        <fullName evidence="14">MY18A protein</fullName>
    </submittedName>
</protein>
<feature type="compositionally biased region" description="Basic and acidic residues" evidence="11">
    <location>
        <begin position="1"/>
        <end position="15"/>
    </location>
</feature>
<dbReference type="SUPFAM" id="SSF52540">
    <property type="entry name" value="P-loop containing nucleoside triphosphate hydrolases"/>
    <property type="match status" value="1"/>
</dbReference>
<evidence type="ECO:0000256" key="1">
    <source>
        <dbReference type="ARBA" id="ARBA00004496"/>
    </source>
</evidence>
<dbReference type="GO" id="GO:0016460">
    <property type="term" value="C:myosin II complex"/>
    <property type="evidence" value="ECO:0007669"/>
    <property type="project" value="TreeGrafter"/>
</dbReference>
<dbReference type="SMART" id="SM00015">
    <property type="entry name" value="IQ"/>
    <property type="match status" value="1"/>
</dbReference>
<feature type="region of interest" description="Disordered" evidence="11">
    <location>
        <begin position="1466"/>
        <end position="1503"/>
    </location>
</feature>
<feature type="non-terminal residue" evidence="14">
    <location>
        <position position="2074"/>
    </location>
</feature>
<dbReference type="Gene3D" id="4.10.270.10">
    <property type="entry name" value="Myosin, subunit A"/>
    <property type="match status" value="1"/>
</dbReference>
<comment type="caution">
    <text evidence="10">Lacks conserved residue(s) required for the propagation of feature annotation.</text>
</comment>
<dbReference type="GO" id="GO:0005524">
    <property type="term" value="F:ATP binding"/>
    <property type="evidence" value="ECO:0007669"/>
    <property type="project" value="UniProtKB-UniRule"/>
</dbReference>
<dbReference type="InterPro" id="IPR036034">
    <property type="entry name" value="PDZ_sf"/>
</dbReference>
<dbReference type="PANTHER" id="PTHR45615">
    <property type="entry name" value="MYOSIN HEAVY CHAIN, NON-MUSCLE"/>
    <property type="match status" value="1"/>
</dbReference>
<dbReference type="InterPro" id="IPR057772">
    <property type="entry name" value="SH3_Myo18a"/>
</dbReference>
<dbReference type="PANTHER" id="PTHR45615:SF13">
    <property type="entry name" value="UNCONVENTIONAL MYOSIN-XVIIIA"/>
    <property type="match status" value="1"/>
</dbReference>
<dbReference type="Pfam" id="PF00612">
    <property type="entry name" value="IQ"/>
    <property type="match status" value="1"/>
</dbReference>